<evidence type="ECO:0000256" key="4">
    <source>
        <dbReference type="ARBA" id="ARBA00023235"/>
    </source>
</evidence>
<comment type="function">
    <text evidence="5 6">Catalyzes the interconversion of 2-phosphoglycerate and 3-phosphoglycerate.</text>
</comment>
<feature type="binding site" evidence="5">
    <location>
        <begin position="14"/>
        <end position="21"/>
    </location>
    <ligand>
        <name>substrate</name>
    </ligand>
</feature>
<dbReference type="SUPFAM" id="SSF53254">
    <property type="entry name" value="Phosphoglycerate mutase-like"/>
    <property type="match status" value="1"/>
</dbReference>
<evidence type="ECO:0000256" key="3">
    <source>
        <dbReference type="ARBA" id="ARBA00023152"/>
    </source>
</evidence>
<dbReference type="NCBIfam" id="TIGR01258">
    <property type="entry name" value="pgm_1"/>
    <property type="match status" value="1"/>
</dbReference>
<comment type="similarity">
    <text evidence="1 5">Belongs to the phosphoglycerate mutase family. BPG-dependent PGAM subfamily.</text>
</comment>
<dbReference type="PIRSF" id="PIRSF000709">
    <property type="entry name" value="6PFK_2-Ptase"/>
    <property type="match status" value="1"/>
</dbReference>
<organism evidence="7 8">
    <name type="scientific">Ollibium composti</name>
    <dbReference type="NCBI Taxonomy" id="2675109"/>
    <lineage>
        <taxon>Bacteria</taxon>
        <taxon>Pseudomonadati</taxon>
        <taxon>Pseudomonadota</taxon>
        <taxon>Alphaproteobacteria</taxon>
        <taxon>Hyphomicrobiales</taxon>
        <taxon>Phyllobacteriaceae</taxon>
        <taxon>Ollibium</taxon>
    </lineage>
</organism>
<dbReference type="PROSITE" id="PS00175">
    <property type="entry name" value="PG_MUTASE"/>
    <property type="match status" value="1"/>
</dbReference>
<dbReference type="InterPro" id="IPR029033">
    <property type="entry name" value="His_PPase_superfam"/>
</dbReference>
<dbReference type="SMART" id="SM00855">
    <property type="entry name" value="PGAM"/>
    <property type="match status" value="1"/>
</dbReference>
<name>A0ABY2Q9T0_9HYPH</name>
<evidence type="ECO:0000256" key="2">
    <source>
        <dbReference type="ARBA" id="ARBA00022432"/>
    </source>
</evidence>
<proteinExistence type="inferred from homology"/>
<feature type="binding site" evidence="5">
    <location>
        <begin position="164"/>
        <end position="165"/>
    </location>
    <ligand>
        <name>substrate</name>
    </ligand>
</feature>
<comment type="caution">
    <text evidence="7">The sequence shown here is derived from an EMBL/GenBank/DDBJ whole genome shotgun (WGS) entry which is preliminary data.</text>
</comment>
<sequence length="219" mass="24352">MTRVPDSRVLVLLRHGESQGNARNVFTGWMDLGLTPKGENEAHAVGRNFRQEGLSFRHVFVSALGRTMETARLLASELERVPDDFYVSAALNERDYGQLAGLNKDEARQRWGDEQVRVWRRSYATAPPSGESLRDVVARVVPYYLRSILPLVLRGQETLVVSHGNVLRALTMAIEGYGPNEIETVEYAPAEAVVYRLHADATIGGEERVAPPVIDGANR</sequence>
<dbReference type="RefSeq" id="WP_136355129.1">
    <property type="nucleotide sequence ID" value="NZ_SSNY01000003.1"/>
</dbReference>
<keyword evidence="2 5" id="KW-0312">Gluconeogenesis</keyword>
<feature type="site" description="Transition state stabilizer" evidence="5">
    <location>
        <position position="163"/>
    </location>
</feature>
<dbReference type="Gene3D" id="3.40.50.1240">
    <property type="entry name" value="Phosphoglycerate mutase-like"/>
    <property type="match status" value="1"/>
</dbReference>
<dbReference type="InterPro" id="IPR013078">
    <property type="entry name" value="His_Pase_superF_clade-1"/>
</dbReference>
<dbReference type="EMBL" id="SSNY01000003">
    <property type="protein sequence ID" value="THF58184.1"/>
    <property type="molecule type" value="Genomic_DNA"/>
</dbReference>
<evidence type="ECO:0000313" key="7">
    <source>
        <dbReference type="EMBL" id="THF58184.1"/>
    </source>
</evidence>
<keyword evidence="3 5" id="KW-0324">Glycolysis</keyword>
<dbReference type="GO" id="GO:0004619">
    <property type="term" value="F:phosphoglycerate mutase activity"/>
    <property type="evidence" value="ECO:0007669"/>
    <property type="project" value="UniProtKB-EC"/>
</dbReference>
<accession>A0ABY2Q9T0</accession>
<dbReference type="HAMAP" id="MF_01039">
    <property type="entry name" value="PGAM_GpmA"/>
    <property type="match status" value="1"/>
</dbReference>
<comment type="catalytic activity">
    <reaction evidence="5 6">
        <text>(2R)-2-phosphoglycerate = (2R)-3-phosphoglycerate</text>
        <dbReference type="Rhea" id="RHEA:15901"/>
        <dbReference type="ChEBI" id="CHEBI:58272"/>
        <dbReference type="ChEBI" id="CHEBI:58289"/>
        <dbReference type="EC" id="5.4.2.11"/>
    </reaction>
</comment>
<reference evidence="7 8" key="1">
    <citation type="submission" date="2019-04" db="EMBL/GenBank/DDBJ databases">
        <title>Mesorhizobium composti sp. nov., isolated from compost.</title>
        <authorList>
            <person name="Lin S.-Y."/>
            <person name="Hameed A."/>
            <person name="Hsieh Y.-T."/>
            <person name="Young C.-C."/>
        </authorList>
    </citation>
    <scope>NUCLEOTIDE SEQUENCE [LARGE SCALE GENOMIC DNA]</scope>
    <source>
        <strain evidence="7 8">CC-YTH430</strain>
    </source>
</reference>
<feature type="binding site" evidence="5">
    <location>
        <position position="66"/>
    </location>
    <ligand>
        <name>substrate</name>
    </ligand>
</feature>
<dbReference type="InterPro" id="IPR001345">
    <property type="entry name" value="PG/BPGM_mutase_AS"/>
</dbReference>
<dbReference type="Pfam" id="PF00300">
    <property type="entry name" value="His_Phos_1"/>
    <property type="match status" value="1"/>
</dbReference>
<protein>
    <recommendedName>
        <fullName evidence="5 6">2,3-bisphosphoglycerate-dependent phosphoglycerate mutase</fullName>
        <shortName evidence="5">BPG-dependent PGAM</shortName>
        <shortName evidence="5">PGAM</shortName>
        <shortName evidence="5">Phosphoglyceromutase</shortName>
        <shortName evidence="5">dPGM</shortName>
        <ecNumber evidence="5 6">5.4.2.11</ecNumber>
    </recommendedName>
</protein>
<dbReference type="Proteomes" id="UP000306441">
    <property type="component" value="Unassembled WGS sequence"/>
</dbReference>
<evidence type="ECO:0000256" key="5">
    <source>
        <dbReference type="HAMAP-Rule" id="MF_01039"/>
    </source>
</evidence>
<dbReference type="CDD" id="cd07067">
    <property type="entry name" value="HP_PGM_like"/>
    <property type="match status" value="1"/>
</dbReference>
<evidence type="ECO:0000256" key="6">
    <source>
        <dbReference type="RuleBase" id="RU004512"/>
    </source>
</evidence>
<evidence type="ECO:0000313" key="8">
    <source>
        <dbReference type="Proteomes" id="UP000306441"/>
    </source>
</evidence>
<comment type="pathway">
    <text evidence="5 6">Carbohydrate degradation; glycolysis; pyruvate from D-glyceraldehyde 3-phosphate: step 3/5.</text>
</comment>
<feature type="binding site" evidence="5">
    <location>
        <begin position="93"/>
        <end position="96"/>
    </location>
    <ligand>
        <name>substrate</name>
    </ligand>
</feature>
<keyword evidence="8" id="KW-1185">Reference proteome</keyword>
<feature type="binding site" evidence="5">
    <location>
        <begin position="120"/>
        <end position="121"/>
    </location>
    <ligand>
        <name>substrate</name>
    </ligand>
</feature>
<dbReference type="InterPro" id="IPR005952">
    <property type="entry name" value="Phosphogly_mut1"/>
</dbReference>
<keyword evidence="4 5" id="KW-0413">Isomerase</keyword>
<dbReference type="EC" id="5.4.2.11" evidence="5 6"/>
<evidence type="ECO:0000256" key="1">
    <source>
        <dbReference type="ARBA" id="ARBA00006717"/>
    </source>
</evidence>
<comment type="subunit">
    <text evidence="5">Homodimer.</text>
</comment>
<gene>
    <name evidence="5" type="primary">gpmA</name>
    <name evidence="7" type="ORF">E6C48_06085</name>
</gene>
<feature type="active site" description="Tele-phosphohistidine intermediate" evidence="5">
    <location>
        <position position="15"/>
    </location>
</feature>
<feature type="binding site" evidence="5">
    <location>
        <position position="104"/>
    </location>
    <ligand>
        <name>substrate</name>
    </ligand>
</feature>
<feature type="binding site" evidence="5">
    <location>
        <begin position="27"/>
        <end position="28"/>
    </location>
    <ligand>
        <name>substrate</name>
    </ligand>
</feature>
<dbReference type="PANTHER" id="PTHR11931">
    <property type="entry name" value="PHOSPHOGLYCERATE MUTASE"/>
    <property type="match status" value="1"/>
</dbReference>
<feature type="active site" description="Proton donor/acceptor" evidence="5">
    <location>
        <position position="93"/>
    </location>
</feature>